<dbReference type="HOGENOM" id="CLU_644047_0_0_1"/>
<dbReference type="EMBL" id="KN846962">
    <property type="protein sequence ID" value="KIW63139.1"/>
    <property type="molecule type" value="Genomic_DNA"/>
</dbReference>
<dbReference type="Pfam" id="PF13092">
    <property type="entry name" value="CENP-L"/>
    <property type="match status" value="1"/>
</dbReference>
<evidence type="ECO:0000313" key="2">
    <source>
        <dbReference type="EMBL" id="KIW63139.1"/>
    </source>
</evidence>
<reference evidence="2 3" key="1">
    <citation type="submission" date="2015-01" db="EMBL/GenBank/DDBJ databases">
        <title>The Genome Sequence of Capronia semiimmersa CBS27337.</title>
        <authorList>
            <consortium name="The Broad Institute Genomics Platform"/>
            <person name="Cuomo C."/>
            <person name="de Hoog S."/>
            <person name="Gorbushina A."/>
            <person name="Stielow B."/>
            <person name="Teixiera M."/>
            <person name="Abouelleil A."/>
            <person name="Chapman S.B."/>
            <person name="Priest M."/>
            <person name="Young S.K."/>
            <person name="Wortman J."/>
            <person name="Nusbaum C."/>
            <person name="Birren B."/>
        </authorList>
    </citation>
    <scope>NUCLEOTIDE SEQUENCE [LARGE SCALE GENOMIC DNA]</scope>
    <source>
        <strain evidence="2 3">CBS 27337</strain>
    </source>
</reference>
<evidence type="ECO:0000313" key="3">
    <source>
        <dbReference type="Proteomes" id="UP000054266"/>
    </source>
</evidence>
<accession>A0A0D2FSV9</accession>
<dbReference type="InterPro" id="IPR025204">
    <property type="entry name" value="CENP-L"/>
</dbReference>
<name>A0A0D2FSV9_9EURO</name>
<organism evidence="2 3">
    <name type="scientific">Phialophora macrospora</name>
    <dbReference type="NCBI Taxonomy" id="1851006"/>
    <lineage>
        <taxon>Eukaryota</taxon>
        <taxon>Fungi</taxon>
        <taxon>Dikarya</taxon>
        <taxon>Ascomycota</taxon>
        <taxon>Pezizomycotina</taxon>
        <taxon>Eurotiomycetes</taxon>
        <taxon>Chaetothyriomycetidae</taxon>
        <taxon>Chaetothyriales</taxon>
        <taxon>Herpotrichiellaceae</taxon>
        <taxon>Phialophora</taxon>
    </lineage>
</organism>
<feature type="region of interest" description="Disordered" evidence="1">
    <location>
        <begin position="140"/>
        <end position="164"/>
    </location>
</feature>
<protein>
    <submittedName>
        <fullName evidence="2">Uncharacterized protein</fullName>
    </submittedName>
</protein>
<feature type="compositionally biased region" description="Low complexity" evidence="1">
    <location>
        <begin position="149"/>
        <end position="164"/>
    </location>
</feature>
<proteinExistence type="predicted"/>
<sequence length="393" mass="43057">MKTSLYDTSWTVYSIPKVTPSLSKLLSAPAATPQARDKRREQLASHAESFREYLDECRPRHEREDEKASLGGLKYSTWTRLDNILDRDERPDSHAPQVGKKRRLEHEDNRVYSTALVASLAYEKGTFKFIIYTTSAASTARSSKRRRTASPTSQSTATPSTDDTAILLSKSSPATLKRFTTYLSDRFSVDAIHPLALSSLFLQSSLERYVSAVPSALLGQVRLTLPFSRPIAPDLKSLEIAVPRETTARFARAIASQRGRSSPRQIGGEKKLYMHHLADFILDKTGLSIPVIRNVPGVTEGEGKWDGDSQHDANPARVSKISTACFALSAECRVKFDSNAVEAAVGVEGVQGDGDGDGAENCVTSANRNLLAELVDEARQQARDERPSSDSGG</sequence>
<gene>
    <name evidence="2" type="ORF">PV04_10014</name>
</gene>
<evidence type="ECO:0000256" key="1">
    <source>
        <dbReference type="SAM" id="MobiDB-lite"/>
    </source>
</evidence>
<keyword evidence="3" id="KW-1185">Reference proteome</keyword>
<dbReference type="AlphaFoldDB" id="A0A0D2FSV9"/>
<dbReference type="Proteomes" id="UP000054266">
    <property type="component" value="Unassembled WGS sequence"/>
</dbReference>